<dbReference type="GO" id="GO:0000398">
    <property type="term" value="P:mRNA splicing, via spliceosome"/>
    <property type="evidence" value="ECO:0007669"/>
    <property type="project" value="InterPro"/>
</dbReference>
<dbReference type="SUPFAM" id="SSF50182">
    <property type="entry name" value="Sm-like ribonucleoproteins"/>
    <property type="match status" value="1"/>
</dbReference>
<feature type="domain" description="Sm" evidence="7">
    <location>
        <begin position="257"/>
        <end position="337"/>
    </location>
</feature>
<evidence type="ECO:0000256" key="5">
    <source>
        <dbReference type="ARBA" id="ARBA00023136"/>
    </source>
</evidence>
<evidence type="ECO:0000313" key="8">
    <source>
        <dbReference type="EMBL" id="CAF1920009.1"/>
    </source>
</evidence>
<keyword evidence="4 6" id="KW-1133">Transmembrane helix</keyword>
<dbReference type="Pfam" id="PF00335">
    <property type="entry name" value="Tetraspanin"/>
    <property type="match status" value="1"/>
</dbReference>
<gene>
    <name evidence="8" type="ORF">DARMORV10_C02P51820.1</name>
</gene>
<dbReference type="GO" id="GO:0003723">
    <property type="term" value="F:RNA binding"/>
    <property type="evidence" value="ECO:0007669"/>
    <property type="project" value="InterPro"/>
</dbReference>
<dbReference type="GO" id="GO:0000956">
    <property type="term" value="P:nuclear-transcribed mRNA catabolic process"/>
    <property type="evidence" value="ECO:0007669"/>
    <property type="project" value="InterPro"/>
</dbReference>
<dbReference type="EMBL" id="HG994366">
    <property type="protein sequence ID" value="CAF1920009.1"/>
    <property type="molecule type" value="Genomic_DNA"/>
</dbReference>
<evidence type="ECO:0000256" key="1">
    <source>
        <dbReference type="ARBA" id="ARBA00004141"/>
    </source>
</evidence>
<dbReference type="GO" id="GO:0009734">
    <property type="term" value="P:auxin-activated signaling pathway"/>
    <property type="evidence" value="ECO:0007669"/>
    <property type="project" value="InterPro"/>
</dbReference>
<evidence type="ECO:0000259" key="7">
    <source>
        <dbReference type="PROSITE" id="PS52002"/>
    </source>
</evidence>
<keyword evidence="3 6" id="KW-0812">Transmembrane</keyword>
<dbReference type="InterPro" id="IPR044991">
    <property type="entry name" value="TET_plant"/>
</dbReference>
<sequence length="350" mass="40004">MAKDKEEQNEEKSSPLSCFKNISFPFNTIFLIANSIFLATSAFWFVTVSMLHYKTDECNRFVTTPGIFVSFSLLFMTLAGFYAAYYKSDCLFRIHFFILFLWIFVVVAKAVFVYRLNNETNPRLYPGTKIHEFRLEDYSGWVRRLVIKDDEWYRTRRCLVKDNVCNKLFSNQNMSASEFRQMNLTPIQSGCCKPPLSCGLTYVKPNIWTTSRCYNNVEDDCKTWNNTANTLCFDCDSWFFFGESLSGLCSNMSGRKETVLDLAKFVDKGVQVKLTGGRQVTGTLKGYDQLLNLVLDAAVESVRDHDDPLKTTDQTRRLGLIVCRGTAVMLVSPTDGTEEIANPFVQPEAV</sequence>
<name>A0A816KH85_BRANA</name>
<accession>A0A816KH85</accession>
<dbReference type="InterPro" id="IPR017132">
    <property type="entry name" value="Lsm7"/>
</dbReference>
<feature type="transmembrane region" description="Helical" evidence="6">
    <location>
        <begin position="91"/>
        <end position="114"/>
    </location>
</feature>
<comment type="subcellular location">
    <subcellularLocation>
        <location evidence="1">Membrane</location>
        <topology evidence="1">Multi-pass membrane protein</topology>
    </subcellularLocation>
</comment>
<proteinExistence type="inferred from homology"/>
<dbReference type="CDD" id="cd01729">
    <property type="entry name" value="LSm7"/>
    <property type="match status" value="1"/>
</dbReference>
<dbReference type="InterPro" id="IPR001163">
    <property type="entry name" value="Sm_dom_euk/arc"/>
</dbReference>
<dbReference type="InterPro" id="IPR018499">
    <property type="entry name" value="Tetraspanin/Peripherin"/>
</dbReference>
<reference evidence="8" key="1">
    <citation type="submission" date="2021-01" db="EMBL/GenBank/DDBJ databases">
        <authorList>
            <consortium name="Genoscope - CEA"/>
            <person name="William W."/>
        </authorList>
    </citation>
    <scope>NUCLEOTIDE SEQUENCE</scope>
</reference>
<dbReference type="PANTHER" id="PTHR32191">
    <property type="entry name" value="TETRASPANIN-8-RELATED"/>
    <property type="match status" value="1"/>
</dbReference>
<dbReference type="SMART" id="SM00651">
    <property type="entry name" value="Sm"/>
    <property type="match status" value="1"/>
</dbReference>
<keyword evidence="5 6" id="KW-0472">Membrane</keyword>
<dbReference type="AlphaFoldDB" id="A0A816KH85"/>
<evidence type="ECO:0000256" key="2">
    <source>
        <dbReference type="ARBA" id="ARBA00006840"/>
    </source>
</evidence>
<evidence type="ECO:0000256" key="3">
    <source>
        <dbReference type="ARBA" id="ARBA00022692"/>
    </source>
</evidence>
<dbReference type="InterPro" id="IPR010920">
    <property type="entry name" value="LSM_dom_sf"/>
</dbReference>
<dbReference type="PROSITE" id="PS52002">
    <property type="entry name" value="SM"/>
    <property type="match status" value="1"/>
</dbReference>
<dbReference type="Pfam" id="PF01423">
    <property type="entry name" value="LSM"/>
    <property type="match status" value="1"/>
</dbReference>
<comment type="similarity">
    <text evidence="2">Belongs to the tetraspanin (TM4SF) family.</text>
</comment>
<protein>
    <submittedName>
        <fullName evidence="8">(rape) hypothetical protein</fullName>
    </submittedName>
</protein>
<feature type="transmembrane region" description="Helical" evidence="6">
    <location>
        <begin position="29"/>
        <end position="53"/>
    </location>
</feature>
<dbReference type="InterPro" id="IPR047575">
    <property type="entry name" value="Sm"/>
</dbReference>
<dbReference type="FunFam" id="2.30.30.100:FF:000034">
    <property type="entry name" value="sm-like protein LSM7"/>
    <property type="match status" value="1"/>
</dbReference>
<evidence type="ECO:0000256" key="4">
    <source>
        <dbReference type="ARBA" id="ARBA00022989"/>
    </source>
</evidence>
<dbReference type="GO" id="GO:0016020">
    <property type="term" value="C:membrane"/>
    <property type="evidence" value="ECO:0007669"/>
    <property type="project" value="UniProtKB-SubCell"/>
</dbReference>
<dbReference type="Gene3D" id="2.30.30.100">
    <property type="match status" value="1"/>
</dbReference>
<organism evidence="8">
    <name type="scientific">Brassica napus</name>
    <name type="common">Rape</name>
    <dbReference type="NCBI Taxonomy" id="3708"/>
    <lineage>
        <taxon>Eukaryota</taxon>
        <taxon>Viridiplantae</taxon>
        <taxon>Streptophyta</taxon>
        <taxon>Embryophyta</taxon>
        <taxon>Tracheophyta</taxon>
        <taxon>Spermatophyta</taxon>
        <taxon>Magnoliopsida</taxon>
        <taxon>eudicotyledons</taxon>
        <taxon>Gunneridae</taxon>
        <taxon>Pentapetalae</taxon>
        <taxon>rosids</taxon>
        <taxon>malvids</taxon>
        <taxon>Brassicales</taxon>
        <taxon>Brassicaceae</taxon>
        <taxon>Brassiceae</taxon>
        <taxon>Brassica</taxon>
    </lineage>
</organism>
<feature type="transmembrane region" description="Helical" evidence="6">
    <location>
        <begin position="65"/>
        <end position="85"/>
    </location>
</feature>
<dbReference type="Proteomes" id="UP001295469">
    <property type="component" value="Chromosome C02"/>
</dbReference>
<evidence type="ECO:0000256" key="6">
    <source>
        <dbReference type="SAM" id="Phobius"/>
    </source>
</evidence>